<dbReference type="Gene3D" id="2.60.40.10">
    <property type="entry name" value="Immunoglobulins"/>
    <property type="match status" value="2"/>
</dbReference>
<dbReference type="InterPro" id="IPR018247">
    <property type="entry name" value="EF_Hand_1_Ca_BS"/>
</dbReference>
<reference evidence="3 4" key="1">
    <citation type="submission" date="2019-06" db="EMBL/GenBank/DDBJ databases">
        <title>A novel bacterium of genus Marinomonas, isolated from coastal sand.</title>
        <authorList>
            <person name="Huang H."/>
            <person name="Mo K."/>
            <person name="Hu Y."/>
        </authorList>
    </citation>
    <scope>NUCLEOTIDE SEQUENCE [LARGE SCALE GENOMIC DNA]</scope>
    <source>
        <strain evidence="3 4">HB171799</strain>
    </source>
</reference>
<accession>A0A501WAZ0</accession>
<evidence type="ECO:0000259" key="2">
    <source>
        <dbReference type="PROSITE" id="PS50853"/>
    </source>
</evidence>
<dbReference type="SUPFAM" id="SSF49452">
    <property type="entry name" value="Starch-binding domain-like"/>
    <property type="match status" value="2"/>
</dbReference>
<dbReference type="InterPro" id="IPR055575">
    <property type="entry name" value="DUF7151"/>
</dbReference>
<protein>
    <recommendedName>
        <fullName evidence="2">Fibronectin type-III domain-containing protein</fullName>
    </recommendedName>
</protein>
<dbReference type="EMBL" id="VFRR01000051">
    <property type="protein sequence ID" value="TPE46789.1"/>
    <property type="molecule type" value="Genomic_DNA"/>
</dbReference>
<dbReference type="PROSITE" id="PS00018">
    <property type="entry name" value="EF_HAND_1"/>
    <property type="match status" value="2"/>
</dbReference>
<evidence type="ECO:0000313" key="3">
    <source>
        <dbReference type="EMBL" id="TPE46789.1"/>
    </source>
</evidence>
<dbReference type="PROSITE" id="PS50853">
    <property type="entry name" value="FN3"/>
    <property type="match status" value="1"/>
</dbReference>
<evidence type="ECO:0000256" key="1">
    <source>
        <dbReference type="SAM" id="MobiDB-lite"/>
    </source>
</evidence>
<dbReference type="Pfam" id="PF13620">
    <property type="entry name" value="CarboxypepD_reg"/>
    <property type="match status" value="1"/>
</dbReference>
<dbReference type="GO" id="GO:0030246">
    <property type="term" value="F:carbohydrate binding"/>
    <property type="evidence" value="ECO:0007669"/>
    <property type="project" value="InterPro"/>
</dbReference>
<proteinExistence type="predicted"/>
<dbReference type="OrthoDB" id="6113780at2"/>
<feature type="compositionally biased region" description="Acidic residues" evidence="1">
    <location>
        <begin position="2900"/>
        <end position="2921"/>
    </location>
</feature>
<dbReference type="CDD" id="cd00063">
    <property type="entry name" value="FN3"/>
    <property type="match status" value="1"/>
</dbReference>
<name>A0A501WAZ0_9GAMM</name>
<sequence>MFNNGMESMAARTFISLTFLTFFLVGCGGSGSGDTTYSNANNNSTTQFLNGIAIKRYEADAQNCEKLDTGIDKNANGVLDDDEVQHSYNVCSTPTFKIETNVSDTSCANGATRLHIGVDSDANGILSVSEISQTHTFCQGAEPEEEIVFSTSNLGVIAGKLPVQKLQTLMGGVATKSIKSQTGDLWLTPNDVALAIQANEVAKARSSQASDVLAPVSKAVKIPVADDGSFQIEVPAGAEYSLSYTNQEEGVQLNDIAVSAGTMVTKDIETTDLTPLASIEVAVQDLDGNILPNASIEVLSGAGGSSSADENGLIRLEQQPAGMISILIAAPGYVSQLKTISLKSGENEDITLQINALKGKASGQVQATLLDNLANILVYARDAKGNIYTSLTNSAGTFEFPALPVGEGYSFIAFANDLNSAKIENVTVEQAEAVSVGTITLTPVQPEQGSFSGYALFEEKMGENNHAGIIVSVEGTDKEAITSRDGAYVLNGLTAGDYTLNFTDSSHITVTKEKLTVVAGGANVVDAVELKPIYGAIKGKLVDQNDAPIANAQVTVLGHGYAQSTDTNGQFEFINVPIGSKQLQFTKNGYQGESQRVLVEANETTTLSTIELPEYSFTFDVSIPELDDLSGVQAILSGEISKTAVSNKEGRIFFSGVNPGNYQISLTRSGVETLYIPVVLPEDQPEYVLPYSIELKRQFGHASGNVTLLGAANHSGVKVTLADTNYSTYTDALGNWTIAAPIGNYQGITYSKRLFNDIQKDHAITLTEFGVYAEESVVLQQQYGDAELSLSAVGSCSTINVDIKGTSDDNKGFAKSYVLKEGETALSLADYALGSYRLTASCEQGGWETVSRDVVIGVGQQVVELESVNLRQSYLKINEGAAFTNKRVVDLEIGSSDAAYMQITDGVVTSEWQAFSAKTTFELSAANGVKDVKVSLKDINDSPLSDVRDSIELDTVLNVNRFTTTTRASKGDALLLNVDLNGEKNATVKATISGLVANLPLVDNGSNGDEVANDGIYSRRFVVTTSNDFEVTPVASIVDKSGNSISVEAANSLVLSTSPSILNVDTSSNLKTGKMTVTFETDEVATSFIEYGSSVDSLDIRKEISIDLSNRHKVDLTGLAKDSITFYRLTASDNSGNRTVYKGQGKLAPPPVEGLSAFPGHGEVGLAWDNVDNASGYEIYRSEDGGTSYTRHSGETPVKTNYYLDALVINGQAYQYRVLAIDEDGNLSEHSSAVAATPSADLAGPTQLEGGVLSTNTIWLASRSPYQLSKKLKISEGVSLSLLPGTQFEFAASGIEVQVDGQLNGYGTESNRIGLTAEEGNVGLFTINSTNNTLACVDISHINITGEKGVDLSNASINGGSDFNMTLRSLKESNVSFNQGRLTASLLANSEVKAPKDPNGYHPAYLTASTIRSAVVENLAVNSDSITDSSLDGSRISTKLIENSVVKNGQAGYQKAFGNTFSNTEFGMSEGAVSHFNFFDSQSSLSTEVYSYLDDYGSQNIAYDLRWNYWEPKSGIEMGSEQYVLDVMAQSLADTRTDKTWIFPLLTSTEMKAADWDQDTIPDYLDHDSDNDGYSDLQEYLESDLEFEVVFNPLDDGSKPETAQDADMDGIADESDLDNDNDGLSNTEEEVLLTSQWLVDSDADGIDDATEVKHDYDPTDENNLPLAGVTNLENIAKFKNSTGVVLVVGNLEIRDAKVSQGIELKVFENSSISLKDSVINASKELPFIITGSRSTLSLSNTILNYSRIKANTLNVDSQSSIYKSDVVSNQFEHNGFIGESFLASLNGYGYSYSDTSKGVIDSSYIFRDISNYNGEIRNSYIASYEHPYYFSFKASKVKDSFVASSYSDCYSGNSSVEFLNSIVLDWRCEGTRASFINSDIILKSNSNAFVDGSYIQLPDGSAYTELGSPVDQNGDGEATTEIPYSSGTIKVDGINALASAPIYGAFDLKPYQTLEGIWDPTNVGVWWDMNNPNQIYDSNPFQNTGTLKGKVLLPGAKSHAGTQVRILNTSYVTETNSLGEWSFDLPARVYSRGIVIERDHMASVTIDRSLTITAGDTTNLAEQTMTQLSAEVSGNLIVDNVASLADAQITLTQGSKVIEAVLAPNGYFTFDDLSLGEYDLLVTYPGGTWESFEKALSLKEGISQLDLGVIHLRNAFVYINNEASYTNTAEVELDIVNGDASKIQIAITENGARRTLAKESYSYTLNTKRTISFNGTDGAKTVEVEFFDAQDQSLAKSSASIVLDRNAQIGDISLNQITQLGDALTLTVATGESGGQVMASVNGLFNQLALNDQGLEGDEAADDGIYTLIYKVDTADEVNAPIDISFTDRANNQDAVTTAEHIVLQTAPVISNVLTSTSSTGMTLTFETNEPTTVMVKYGANPLNLDQVITITEESQSFSLELEGDGKQYFTIEVDDGASDLVSFESEAEPSTTALEGLKGLAGSGENGLIWHEVTDADHYRVYRSVNNLNFTLLTELPSSQRYFLDQEVSNGQTYDYRVTWLDSDGKESDQTRSVSLTPLAEYAGPTEINGAVMTVDTLWLGSRSPYQITNNVLIQSDASLNLLPGTQVEFIDPDIYMLIRGNFNGLGDDGNPVSIVSEPPTSNFKSGLLVDNNSSEMYMDGYSQLNTININLNYSDLLFVNIENYDEEYWSASKTNTSISNSTVVLNSMNRFRVSELEYSSMKFDSYSYYNDSNSIMIGNLSRSIVSAEGVLNISIQSIENSSISNVTIYDLSSLVGSELNDVSASGVSRVEGSVIKDSNINSNYSLSIKNTEFHRTILSTNSNDARVSMRFSILDIETSLAGFEILDVSQNYWGSVDVGLIAAQTGYVPDKESNTHLYPIITSADVYNADWDNDGIPDYRDNDNDGDGYSDLQEDWSSAATFGVIYDPIDAGSHPDTELDNDMDGIPDSSDQDDDGDGLTDEREIELKTNPFLVDSDGDGADDSIEIGNKYDPLDSNHLPITKSLTDEIIDSRYENFDGDVILAGPYSVNLVRVSLKDSVKIKSKETSLTIMDSVWDKGVDFDLAKGFYVNNSTIINCDVMSEYLNVDDGSIIRNCDIKSDSSSSASKFNYGLIEASYINMSIYNAGRISRSYISKRISNSGDVVNSTVKARMSLSQGGSVRGSFVQELESDWGGSNIFNSILNMFYGSGDVYIEGSDVALYYSYYSTQSNNIFLSDSYVTDGFYDYSNVYDGLGAPSDTVGDNIAETSFTLGWQTYTVDGIVNPRSSRVFPNGEADLWNPEGVGYKWTPDSSVTTP</sequence>
<dbReference type="Proteomes" id="UP000315901">
    <property type="component" value="Unassembled WGS sequence"/>
</dbReference>
<feature type="region of interest" description="Disordered" evidence="1">
    <location>
        <begin position="2893"/>
        <end position="2922"/>
    </location>
</feature>
<keyword evidence="4" id="KW-1185">Reference proteome</keyword>
<dbReference type="InterPro" id="IPR003961">
    <property type="entry name" value="FN3_dom"/>
</dbReference>
<dbReference type="SUPFAM" id="SSF49464">
    <property type="entry name" value="Carboxypeptidase regulatory domain-like"/>
    <property type="match status" value="1"/>
</dbReference>
<dbReference type="Gene3D" id="2.60.40.1120">
    <property type="entry name" value="Carboxypeptidase-like, regulatory domain"/>
    <property type="match status" value="3"/>
</dbReference>
<evidence type="ECO:0000313" key="4">
    <source>
        <dbReference type="Proteomes" id="UP000315901"/>
    </source>
</evidence>
<comment type="caution">
    <text evidence="3">The sequence shown here is derived from an EMBL/GenBank/DDBJ whole genome shotgun (WGS) entry which is preliminary data.</text>
</comment>
<dbReference type="InterPro" id="IPR036116">
    <property type="entry name" value="FN3_sf"/>
</dbReference>
<dbReference type="InterPro" id="IPR008969">
    <property type="entry name" value="CarboxyPept-like_regulatory"/>
</dbReference>
<dbReference type="NCBIfam" id="NF041940">
    <property type="entry name" value="choice_anch_X"/>
    <property type="match status" value="2"/>
</dbReference>
<feature type="domain" description="Fibronectin type-III" evidence="2">
    <location>
        <begin position="1148"/>
        <end position="1241"/>
    </location>
</feature>
<dbReference type="SUPFAM" id="SSF49265">
    <property type="entry name" value="Fibronectin type III"/>
    <property type="match status" value="1"/>
</dbReference>
<organism evidence="3 4">
    <name type="scientific">Maribrevibacterium harenarium</name>
    <dbReference type="NCBI Taxonomy" id="2589817"/>
    <lineage>
        <taxon>Bacteria</taxon>
        <taxon>Pseudomonadati</taxon>
        <taxon>Pseudomonadota</taxon>
        <taxon>Gammaproteobacteria</taxon>
        <taxon>Oceanospirillales</taxon>
        <taxon>Oceanospirillaceae</taxon>
        <taxon>Maribrevibacterium</taxon>
    </lineage>
</organism>
<dbReference type="Gene3D" id="4.10.1080.10">
    <property type="entry name" value="TSP type-3 repeat"/>
    <property type="match status" value="2"/>
</dbReference>
<dbReference type="InterPro" id="IPR013784">
    <property type="entry name" value="Carb-bd-like_fold"/>
</dbReference>
<dbReference type="Pfam" id="PF23657">
    <property type="entry name" value="DUF7151"/>
    <property type="match status" value="2"/>
</dbReference>
<dbReference type="InterPro" id="IPR028974">
    <property type="entry name" value="TSP_type-3_rpt"/>
</dbReference>
<gene>
    <name evidence="3" type="ORF">FJM67_15540</name>
</gene>
<dbReference type="GO" id="GO:0005509">
    <property type="term" value="F:calcium ion binding"/>
    <property type="evidence" value="ECO:0007669"/>
    <property type="project" value="InterPro"/>
</dbReference>
<dbReference type="InterPro" id="IPR013783">
    <property type="entry name" value="Ig-like_fold"/>
</dbReference>